<dbReference type="SUPFAM" id="SSF56954">
    <property type="entry name" value="Outer membrane efflux proteins (OEP)"/>
    <property type="match status" value="1"/>
</dbReference>
<protein>
    <submittedName>
        <fullName evidence="1">TolC family protein</fullName>
    </submittedName>
</protein>
<dbReference type="EMBL" id="CP041614">
    <property type="protein sequence ID" value="QDO84029.1"/>
    <property type="molecule type" value="Genomic_DNA"/>
</dbReference>
<keyword evidence="2" id="KW-1185">Reference proteome</keyword>
<reference evidence="1 2" key="1">
    <citation type="submission" date="2019-07" db="EMBL/GenBank/DDBJ databases">
        <title>Shewanella sp. YLB-06 whole genomic sequence.</title>
        <authorList>
            <person name="Yu L."/>
        </authorList>
    </citation>
    <scope>NUCLEOTIDE SEQUENCE [LARGE SCALE GENOMIC DNA]</scope>
    <source>
        <strain evidence="1 2">YLB-06</strain>
    </source>
</reference>
<evidence type="ECO:0000313" key="2">
    <source>
        <dbReference type="Proteomes" id="UP000315947"/>
    </source>
</evidence>
<dbReference type="Gene3D" id="1.20.1600.10">
    <property type="entry name" value="Outer membrane efflux proteins (OEP)"/>
    <property type="match status" value="1"/>
</dbReference>
<dbReference type="Proteomes" id="UP000315947">
    <property type="component" value="Chromosome"/>
</dbReference>
<name>A0ABX5WY50_9GAMM</name>
<gene>
    <name evidence="1" type="ORF">FM037_13250</name>
</gene>
<sequence length="116" mass="13172">MLGAGLTLPFLEYRKAHQSASRANLAYQQAETAFTERLYKALLEVDDAISNLRFNRDQESVQKQQLVLARQAAAIARSRYLAGATGIGRWIEEQNLLRQVEMSWLTQRQAVLKGYS</sequence>
<proteinExistence type="predicted"/>
<organism evidence="1 2">
    <name type="scientific">Shewanella psychropiezotolerans</name>
    <dbReference type="NCBI Taxonomy" id="2593655"/>
    <lineage>
        <taxon>Bacteria</taxon>
        <taxon>Pseudomonadati</taxon>
        <taxon>Pseudomonadota</taxon>
        <taxon>Gammaproteobacteria</taxon>
        <taxon>Alteromonadales</taxon>
        <taxon>Shewanellaceae</taxon>
        <taxon>Shewanella</taxon>
    </lineage>
</organism>
<evidence type="ECO:0000313" key="1">
    <source>
        <dbReference type="EMBL" id="QDO84029.1"/>
    </source>
</evidence>
<accession>A0ABX5WY50</accession>